<gene>
    <name evidence="3" type="ORF">SPI_05968</name>
</gene>
<keyword evidence="4" id="KW-1185">Reference proteome</keyword>
<feature type="compositionally biased region" description="Low complexity" evidence="1">
    <location>
        <begin position="128"/>
        <end position="157"/>
    </location>
</feature>
<feature type="region of interest" description="Disordered" evidence="1">
    <location>
        <begin position="377"/>
        <end position="400"/>
    </location>
</feature>
<evidence type="ECO:0000313" key="4">
    <source>
        <dbReference type="Proteomes" id="UP000076874"/>
    </source>
</evidence>
<evidence type="ECO:0000256" key="1">
    <source>
        <dbReference type="SAM" id="MobiDB-lite"/>
    </source>
</evidence>
<dbReference type="Proteomes" id="UP000076874">
    <property type="component" value="Unassembled WGS sequence"/>
</dbReference>
<evidence type="ECO:0000256" key="2">
    <source>
        <dbReference type="SAM" id="SignalP"/>
    </source>
</evidence>
<feature type="compositionally biased region" description="Low complexity" evidence="1">
    <location>
        <begin position="213"/>
        <end position="233"/>
    </location>
</feature>
<reference evidence="3 4" key="1">
    <citation type="journal article" date="2016" name="Genome Biol. Evol.">
        <title>Divergent and convergent evolution of fungal pathogenicity.</title>
        <authorList>
            <person name="Shang Y."/>
            <person name="Xiao G."/>
            <person name="Zheng P."/>
            <person name="Cen K."/>
            <person name="Zhan S."/>
            <person name="Wang C."/>
        </authorList>
    </citation>
    <scope>NUCLEOTIDE SEQUENCE [LARGE SCALE GENOMIC DNA]</scope>
    <source>
        <strain evidence="3 4">RCEF 264</strain>
    </source>
</reference>
<feature type="compositionally biased region" description="Low complexity" evidence="1">
    <location>
        <begin position="377"/>
        <end position="387"/>
    </location>
</feature>
<keyword evidence="2" id="KW-0732">Signal</keyword>
<dbReference type="AlphaFoldDB" id="A0A167SMY8"/>
<feature type="chain" id="PRO_5007892290" evidence="2">
    <location>
        <begin position="22"/>
        <end position="563"/>
    </location>
</feature>
<dbReference type="STRING" id="1081102.A0A167SMY8"/>
<dbReference type="EMBL" id="AZHD01000010">
    <property type="protein sequence ID" value="OAA59770.1"/>
    <property type="molecule type" value="Genomic_DNA"/>
</dbReference>
<proteinExistence type="predicted"/>
<feature type="signal peptide" evidence="2">
    <location>
        <begin position="1"/>
        <end position="21"/>
    </location>
</feature>
<feature type="region of interest" description="Disordered" evidence="1">
    <location>
        <begin position="198"/>
        <end position="233"/>
    </location>
</feature>
<evidence type="ECO:0000313" key="3">
    <source>
        <dbReference type="EMBL" id="OAA59770.1"/>
    </source>
</evidence>
<feature type="region of interest" description="Disordered" evidence="1">
    <location>
        <begin position="256"/>
        <end position="275"/>
    </location>
</feature>
<name>A0A167SMY8_9HYPO</name>
<sequence>MRLTIPLAAVAALPSLPGTLALPFRDALARIMARDAASTVASANGDPWASVDSNSHGQAMERLATETIHTVITETFTLPLTISHLSPRVSATPTSSHALNTVTATLTVPIETRSTTILHTFTYTLDEPSSSGATDSPPATPTSSSPSSVSSSQSTAAGPVSTVTASFTLTVPAPSSQETQSTVSTSSLRTADFTLTLPGHTRATAPPTPSSESTIGSLASSTTSTTSKPSSLETGVPLTVTFTLTTDILVTTDVGADTTTAPNDTTTPAPTSTPTLAASDAITLTYTLPGAEGYPSRVVTITTQRPRASDLSQQMQTHPSASSPVVLSTAFPTAPPFVPSVALSTAPSSVLHGTSYSSSVVASASSTAVSSLTASSLPLSTGSLSTGTAGGGNGDNNKHRRSVMVWPFSWNNVSYVPASTATEQPTATDPYPDSALFPAATSAPNDGDTSSAEPSTMVVVARTTTLTQRAAMLPRFVSPTTGSPSLGFSGTSNSSLGFAGPTISVSLNITFPAATPTQQLSTSYITATAPFSSGIFADQTQGATGSTAAATATPPSIVREVVF</sequence>
<feature type="region of interest" description="Disordered" evidence="1">
    <location>
        <begin position="125"/>
        <end position="157"/>
    </location>
</feature>
<protein>
    <submittedName>
        <fullName evidence="3">Uncharacterized protein</fullName>
    </submittedName>
</protein>
<organism evidence="3 4">
    <name type="scientific">Niveomyces insectorum RCEF 264</name>
    <dbReference type="NCBI Taxonomy" id="1081102"/>
    <lineage>
        <taxon>Eukaryota</taxon>
        <taxon>Fungi</taxon>
        <taxon>Dikarya</taxon>
        <taxon>Ascomycota</taxon>
        <taxon>Pezizomycotina</taxon>
        <taxon>Sordariomycetes</taxon>
        <taxon>Hypocreomycetidae</taxon>
        <taxon>Hypocreales</taxon>
        <taxon>Cordycipitaceae</taxon>
        <taxon>Niveomyces</taxon>
    </lineage>
</organism>
<accession>A0A167SMY8</accession>
<comment type="caution">
    <text evidence="3">The sequence shown here is derived from an EMBL/GenBank/DDBJ whole genome shotgun (WGS) entry which is preliminary data.</text>
</comment>